<feature type="binding site" evidence="8">
    <location>
        <position position="119"/>
    </location>
    <ligand>
        <name>Fe cation</name>
        <dbReference type="ChEBI" id="CHEBI:24875"/>
        <label>2</label>
    </ligand>
</feature>
<dbReference type="CDD" id="cd01042">
    <property type="entry name" value="DMQH"/>
    <property type="match status" value="1"/>
</dbReference>
<evidence type="ECO:0000256" key="4">
    <source>
        <dbReference type="ARBA" id="ARBA00023002"/>
    </source>
</evidence>
<dbReference type="InterPro" id="IPR009078">
    <property type="entry name" value="Ferritin-like_SF"/>
</dbReference>
<reference evidence="9 10" key="1">
    <citation type="journal article" date="2013" name="Antonie Van Leeuwenhoek">
        <title>Dongia rigui sp. nov., isolated from freshwater of a large wetland in Korea.</title>
        <authorList>
            <person name="Baik K.S."/>
            <person name="Hwang Y.M."/>
            <person name="Choi J.S."/>
            <person name="Kwon J."/>
            <person name="Seong C.N."/>
        </authorList>
    </citation>
    <scope>NUCLEOTIDE SEQUENCE [LARGE SCALE GENOMIC DNA]</scope>
    <source>
        <strain evidence="9 10">04SU4-P</strain>
    </source>
</reference>
<feature type="binding site" evidence="8">
    <location>
        <position position="67"/>
    </location>
    <ligand>
        <name>Fe cation</name>
        <dbReference type="ChEBI" id="CHEBI:24875"/>
        <label>1</label>
    </ligand>
</feature>
<evidence type="ECO:0000313" key="10">
    <source>
        <dbReference type="Proteomes" id="UP001271769"/>
    </source>
</evidence>
<dbReference type="EMBL" id="JAXCLX010000001">
    <property type="protein sequence ID" value="MDY0871875.1"/>
    <property type="molecule type" value="Genomic_DNA"/>
</dbReference>
<dbReference type="Proteomes" id="UP001271769">
    <property type="component" value="Unassembled WGS sequence"/>
</dbReference>
<protein>
    <recommendedName>
        <fullName evidence="8">3-demethoxyubiquinol 3-hydroxylase</fullName>
        <shortName evidence="8">DMQ hydroxylase</shortName>
        <ecNumber evidence="8">1.14.99.60</ecNumber>
    </recommendedName>
    <alternativeName>
        <fullName evidence="8">2-nonaprenyl-3-methyl-6-methoxy-1,4-benzoquinol hydroxylase</fullName>
    </alternativeName>
</protein>
<sequence>MTPQTTPPGAATARRLPGDPTPAALLDRVIRVDHAGEYGAKRIYEGQLAILGRKHEGPVIRHMLEQELKHLDAFEKFMVERRARPSVLLPIWHVAGFALGAATALMGPKAAMACTVAVEEVIDEHYREQLGKLGTAEPSLTEKIEVFRAEEVEHRDTGLAHGAEQAPAYPVLSSAIKAGSRLAIWLAERF</sequence>
<keyword evidence="7 8" id="KW-0472">Membrane</keyword>
<comment type="caution">
    <text evidence="9">The sequence shown here is derived from an EMBL/GenBank/DDBJ whole genome shotgun (WGS) entry which is preliminary data.</text>
</comment>
<evidence type="ECO:0000256" key="3">
    <source>
        <dbReference type="ARBA" id="ARBA00022723"/>
    </source>
</evidence>
<dbReference type="SUPFAM" id="SSF47240">
    <property type="entry name" value="Ferritin-like"/>
    <property type="match status" value="1"/>
</dbReference>
<evidence type="ECO:0000256" key="2">
    <source>
        <dbReference type="ARBA" id="ARBA00022688"/>
    </source>
</evidence>
<comment type="pathway">
    <text evidence="1 8">Cofactor biosynthesis; ubiquinone biosynthesis.</text>
</comment>
<feature type="binding site" evidence="8">
    <location>
        <position position="151"/>
    </location>
    <ligand>
        <name>Fe cation</name>
        <dbReference type="ChEBI" id="CHEBI:24875"/>
        <label>2</label>
    </ligand>
</feature>
<comment type="cofactor">
    <cofactor evidence="8">
        <name>Fe cation</name>
        <dbReference type="ChEBI" id="CHEBI:24875"/>
    </cofactor>
    <text evidence="8">Binds 2 iron ions per subunit.</text>
</comment>
<feature type="binding site" evidence="8">
    <location>
        <position position="154"/>
    </location>
    <ligand>
        <name>Fe cation</name>
        <dbReference type="ChEBI" id="CHEBI:24875"/>
        <label>2</label>
    </ligand>
</feature>
<dbReference type="EC" id="1.14.99.60" evidence="8"/>
<keyword evidence="6 8" id="KW-0503">Monooxygenase</keyword>
<keyword evidence="2 8" id="KW-0831">Ubiquinone biosynthesis</keyword>
<comment type="function">
    <text evidence="8">Catalyzes the hydroxylation of 2-nonaprenyl-3-methyl-6-methoxy-1,4-benzoquinol during ubiquinone biosynthesis.</text>
</comment>
<comment type="similarity">
    <text evidence="8">Belongs to the COQ7 family.</text>
</comment>
<organism evidence="9 10">
    <name type="scientific">Dongia rigui</name>
    <dbReference type="NCBI Taxonomy" id="940149"/>
    <lineage>
        <taxon>Bacteria</taxon>
        <taxon>Pseudomonadati</taxon>
        <taxon>Pseudomonadota</taxon>
        <taxon>Alphaproteobacteria</taxon>
        <taxon>Rhodospirillales</taxon>
        <taxon>Dongiaceae</taxon>
        <taxon>Dongia</taxon>
    </lineage>
</organism>
<feature type="binding site" evidence="8">
    <location>
        <position position="151"/>
    </location>
    <ligand>
        <name>Fe cation</name>
        <dbReference type="ChEBI" id="CHEBI:24875"/>
        <label>1</label>
    </ligand>
</feature>
<feature type="binding site" evidence="8">
    <location>
        <position position="70"/>
    </location>
    <ligand>
        <name>Fe cation</name>
        <dbReference type="ChEBI" id="CHEBI:24875"/>
        <label>1</label>
    </ligand>
</feature>
<keyword evidence="4 8" id="KW-0560">Oxidoreductase</keyword>
<dbReference type="Pfam" id="PF03232">
    <property type="entry name" value="COQ7"/>
    <property type="match status" value="1"/>
</dbReference>
<dbReference type="InterPro" id="IPR011566">
    <property type="entry name" value="Ubq_synth_Coq7"/>
</dbReference>
<evidence type="ECO:0000256" key="5">
    <source>
        <dbReference type="ARBA" id="ARBA00023004"/>
    </source>
</evidence>
<evidence type="ECO:0000256" key="1">
    <source>
        <dbReference type="ARBA" id="ARBA00004749"/>
    </source>
</evidence>
<dbReference type="HAMAP" id="MF_01658">
    <property type="entry name" value="COQ7"/>
    <property type="match status" value="1"/>
</dbReference>
<gene>
    <name evidence="8" type="primary">coq7</name>
    <name evidence="9" type="ORF">SMD31_08070</name>
</gene>
<comment type="subcellular location">
    <subcellularLocation>
        <location evidence="8">Cell membrane</location>
        <topology evidence="8">Peripheral membrane protein</topology>
    </subcellularLocation>
</comment>
<evidence type="ECO:0000256" key="7">
    <source>
        <dbReference type="ARBA" id="ARBA00023136"/>
    </source>
</evidence>
<proteinExistence type="inferred from homology"/>
<dbReference type="PANTHER" id="PTHR11237:SF4">
    <property type="entry name" value="5-DEMETHOXYUBIQUINONE HYDROXYLASE, MITOCHONDRIAL"/>
    <property type="match status" value="1"/>
</dbReference>
<evidence type="ECO:0000313" key="9">
    <source>
        <dbReference type="EMBL" id="MDY0871875.1"/>
    </source>
</evidence>
<comment type="catalytic activity">
    <reaction evidence="8">
        <text>a 5-methoxy-2-methyl-3-(all-trans-polyprenyl)benzene-1,4-diol + AH2 + O2 = a 3-demethylubiquinol + A + H2O</text>
        <dbReference type="Rhea" id="RHEA:50908"/>
        <dbReference type="Rhea" id="RHEA-COMP:10859"/>
        <dbReference type="Rhea" id="RHEA-COMP:10914"/>
        <dbReference type="ChEBI" id="CHEBI:13193"/>
        <dbReference type="ChEBI" id="CHEBI:15377"/>
        <dbReference type="ChEBI" id="CHEBI:15379"/>
        <dbReference type="ChEBI" id="CHEBI:17499"/>
        <dbReference type="ChEBI" id="CHEBI:84167"/>
        <dbReference type="ChEBI" id="CHEBI:84422"/>
        <dbReference type="EC" id="1.14.99.60"/>
    </reaction>
</comment>
<keyword evidence="8" id="KW-1003">Cell membrane</keyword>
<feature type="binding site" evidence="8">
    <location>
        <position position="37"/>
    </location>
    <ligand>
        <name>Fe cation</name>
        <dbReference type="ChEBI" id="CHEBI:24875"/>
        <label>1</label>
    </ligand>
</feature>
<accession>A0ABU5DX50</accession>
<evidence type="ECO:0000256" key="6">
    <source>
        <dbReference type="ARBA" id="ARBA00023033"/>
    </source>
</evidence>
<dbReference type="PANTHER" id="PTHR11237">
    <property type="entry name" value="COENZYME Q10 BIOSYNTHESIS PROTEIN 7"/>
    <property type="match status" value="1"/>
</dbReference>
<evidence type="ECO:0000256" key="8">
    <source>
        <dbReference type="HAMAP-Rule" id="MF_01658"/>
    </source>
</evidence>
<keyword evidence="5 8" id="KW-0408">Iron</keyword>
<keyword evidence="3 8" id="KW-0479">Metal-binding</keyword>
<name>A0ABU5DX50_9PROT</name>
<feature type="binding site" evidence="8">
    <location>
        <position position="67"/>
    </location>
    <ligand>
        <name>Fe cation</name>
        <dbReference type="ChEBI" id="CHEBI:24875"/>
        <label>2</label>
    </ligand>
</feature>
<keyword evidence="10" id="KW-1185">Reference proteome</keyword>